<evidence type="ECO:0000256" key="3">
    <source>
        <dbReference type="ARBA" id="ARBA00022723"/>
    </source>
</evidence>
<dbReference type="InterPro" id="IPR001663">
    <property type="entry name" value="Rng_hydr_dOase-A"/>
</dbReference>
<evidence type="ECO:0000256" key="2">
    <source>
        <dbReference type="ARBA" id="ARBA00022714"/>
    </source>
</evidence>
<organism evidence="8 9">
    <name type="scientific">Immundisolibacter cernigliae</name>
    <dbReference type="NCBI Taxonomy" id="1810504"/>
    <lineage>
        <taxon>Bacteria</taxon>
        <taxon>Pseudomonadati</taxon>
        <taxon>Pseudomonadota</taxon>
        <taxon>Gammaproteobacteria</taxon>
        <taxon>Immundisolibacterales</taxon>
        <taxon>Immundisolibacteraceae</taxon>
        <taxon>Immundisolibacter</taxon>
    </lineage>
</organism>
<dbReference type="InterPro" id="IPR017941">
    <property type="entry name" value="Rieske_2Fe-2S"/>
</dbReference>
<dbReference type="GO" id="GO:0051537">
    <property type="term" value="F:2 iron, 2 sulfur cluster binding"/>
    <property type="evidence" value="ECO:0007669"/>
    <property type="project" value="UniProtKB-KW"/>
</dbReference>
<accession>A0A1B1YU00</accession>
<dbReference type="InParanoid" id="A0A1B1YU00"/>
<dbReference type="Proteomes" id="UP000092952">
    <property type="component" value="Chromosome"/>
</dbReference>
<evidence type="ECO:0000259" key="7">
    <source>
        <dbReference type="PROSITE" id="PS51296"/>
    </source>
</evidence>
<proteinExistence type="inferred from homology"/>
<evidence type="ECO:0000313" key="8">
    <source>
        <dbReference type="EMBL" id="ANX04187.1"/>
    </source>
</evidence>
<evidence type="ECO:0000256" key="6">
    <source>
        <dbReference type="ARBA" id="ARBA00023014"/>
    </source>
</evidence>
<dbReference type="PANTHER" id="PTHR43756:SF1">
    <property type="entry name" value="3-PHENYLPROPIONATE_CINNAMIC ACID DIOXYGENASE SUBUNIT ALPHA"/>
    <property type="match status" value="1"/>
</dbReference>
<dbReference type="SUPFAM" id="SSF50022">
    <property type="entry name" value="ISP domain"/>
    <property type="match status" value="1"/>
</dbReference>
<protein>
    <recommendedName>
        <fullName evidence="7">Rieske domain-containing protein</fullName>
    </recommendedName>
</protein>
<dbReference type="PROSITE" id="PS51296">
    <property type="entry name" value="RIESKE"/>
    <property type="match status" value="1"/>
</dbReference>
<dbReference type="GO" id="GO:0005506">
    <property type="term" value="F:iron ion binding"/>
    <property type="evidence" value="ECO:0007669"/>
    <property type="project" value="InterPro"/>
</dbReference>
<dbReference type="PANTHER" id="PTHR43756">
    <property type="entry name" value="CHOLINE MONOOXYGENASE, CHLOROPLASTIC"/>
    <property type="match status" value="1"/>
</dbReference>
<evidence type="ECO:0000313" key="9">
    <source>
        <dbReference type="Proteomes" id="UP000092952"/>
    </source>
</evidence>
<dbReference type="AlphaFoldDB" id="A0A1B1YU00"/>
<keyword evidence="3" id="KW-0479">Metal-binding</keyword>
<dbReference type="InterPro" id="IPR036922">
    <property type="entry name" value="Rieske_2Fe-2S_sf"/>
</dbReference>
<dbReference type="GO" id="GO:0016491">
    <property type="term" value="F:oxidoreductase activity"/>
    <property type="evidence" value="ECO:0007669"/>
    <property type="project" value="UniProtKB-KW"/>
</dbReference>
<sequence>MNAIHDSALPLPERYLRDDPAAGVFDVHRDVYRDPALFELEMRHVFERHWVFLAHETQLPKPLDYLATWIGRQPVLLHRDDKGKLGAFLNVCPHKGAAVCQSESGNRKFHVCPYHGWTFDARGDCVLVKDRAQGAYPAHFEQADTRLPPLARFGNYRGFLFGSLSPDVPPLEEHLAGISAFLDMIVDQSEHGTEVIPGRSYYTYDANWKMQLENCLDAYHLTSTHPSFMNIAASRASGGSNFRNIDIADFVDPAIPSGSYTFANGHGAIWIHTANPEVRPLYRQYDALKARVGQQRADMMLRTINFTVFPNLQFSCNACIQMRVMRPLAVDRTEMRSYCIGPQGEPADQRKLRIHQFEDFFNPTGLATPDDSRVYESVQAGLAARGGPAVGLGHLRGLGQVIQGPDEFAREIGITPLTSSSGRSDVQDETVFHGSYREWARRIKVGLASELTP</sequence>
<dbReference type="KEGG" id="gbi:PG2T_08365"/>
<dbReference type="RefSeq" id="WP_068804156.1">
    <property type="nucleotide sequence ID" value="NZ_CP014671.1"/>
</dbReference>
<keyword evidence="9" id="KW-1185">Reference proteome</keyword>
<evidence type="ECO:0000256" key="4">
    <source>
        <dbReference type="ARBA" id="ARBA00023002"/>
    </source>
</evidence>
<keyword evidence="4" id="KW-0560">Oxidoreductase</keyword>
<dbReference type="Gene3D" id="2.102.10.10">
    <property type="entry name" value="Rieske [2Fe-2S] iron-sulphur domain"/>
    <property type="match status" value="1"/>
</dbReference>
<dbReference type="STRING" id="1810504.PG2T_08365"/>
<name>A0A1B1YU00_9GAMM</name>
<gene>
    <name evidence="8" type="ORF">PG2T_08365</name>
</gene>
<feature type="domain" description="Rieske" evidence="7">
    <location>
        <begin position="50"/>
        <end position="147"/>
    </location>
</feature>
<dbReference type="Pfam" id="PF00848">
    <property type="entry name" value="Ring_hydroxyl_A"/>
    <property type="match status" value="1"/>
</dbReference>
<dbReference type="Pfam" id="PF00355">
    <property type="entry name" value="Rieske"/>
    <property type="match status" value="1"/>
</dbReference>
<keyword evidence="6" id="KW-0411">Iron-sulfur</keyword>
<evidence type="ECO:0000256" key="1">
    <source>
        <dbReference type="ARBA" id="ARBA00008751"/>
    </source>
</evidence>
<dbReference type="SUPFAM" id="SSF55961">
    <property type="entry name" value="Bet v1-like"/>
    <property type="match status" value="1"/>
</dbReference>
<evidence type="ECO:0000256" key="5">
    <source>
        <dbReference type="ARBA" id="ARBA00023004"/>
    </source>
</evidence>
<keyword evidence="2" id="KW-0001">2Fe-2S</keyword>
<dbReference type="InterPro" id="IPR015879">
    <property type="entry name" value="Ring_hydroxy_dOase_asu_C_dom"/>
</dbReference>
<dbReference type="PRINTS" id="PR00090">
    <property type="entry name" value="RNGDIOXGNASE"/>
</dbReference>
<keyword evidence="5" id="KW-0408">Iron</keyword>
<comment type="similarity">
    <text evidence="1">Belongs to the bacterial ring-hydroxylating dioxygenase alpha subunit family.</text>
</comment>
<reference evidence="9" key="1">
    <citation type="submission" date="2016-03" db="EMBL/GenBank/DDBJ databases">
        <title>Complete genome sequence of Solimmundus cernigliae, representing a novel lineage of polycyclic aromatic hydrocarbon degraders within the Gammaproteobacteria.</title>
        <authorList>
            <person name="Singleton D.R."/>
            <person name="Dickey A.N."/>
            <person name="Scholl E.H."/>
            <person name="Wright F.A."/>
            <person name="Aitken M.D."/>
        </authorList>
    </citation>
    <scope>NUCLEOTIDE SEQUENCE [LARGE SCALE GENOMIC DNA]</scope>
    <source>
        <strain evidence="9">TR3.2</strain>
    </source>
</reference>
<dbReference type="OrthoDB" id="9794779at2"/>
<dbReference type="EMBL" id="CP014671">
    <property type="protein sequence ID" value="ANX04187.1"/>
    <property type="molecule type" value="Genomic_DNA"/>
</dbReference>
<dbReference type="Gene3D" id="3.90.380.10">
    <property type="entry name" value="Naphthalene 1,2-dioxygenase Alpha Subunit, Chain A, domain 1"/>
    <property type="match status" value="1"/>
</dbReference>